<dbReference type="Pfam" id="PF07534">
    <property type="entry name" value="TLD"/>
    <property type="match status" value="1"/>
</dbReference>
<evidence type="ECO:0000256" key="5">
    <source>
        <dbReference type="SAM" id="Coils"/>
    </source>
</evidence>
<accession>A0AAV8V3R9</accession>
<keyword evidence="3" id="KW-0496">Mitochondrion</keyword>
<sequence>MEVSWRQLASELEAEVEQLKSMVARCRSESANVKGELEALGSLIEQEEQREEKLRASVNKSVKPIEGDRGMEVFALETQLVTIKVGIAQARFERDSLQSEVRPLREKLASGAPSMGDQPIVSLSREAKFDDNALVVGVGMRVGSVYQAGALEAEPGVLKFYPLYRTALRRKERMLEIQISPRDLCYIEENYEPDPAITQLLSAVKLGQKGQEPYSLLGLRSSLEVLHSHLKPRLRISYTPPGKPEALAKPTVAWPPVEGAEPKPAREELENKPDTIRKETSPTLKFTRAMSNPSDILEPGVCAQLVRAMPARNRMGDWQLLYSTSLHGFSLQTFFALVGKSSPTLLAIRDSNDNVFGCYAASPWVSTGHRYYGTGETFLFSAHPHFAVYKWTHANSFFQLSSLDNLAVGGGGHFGLWIDSEFHTGTSGRSETFDNEPLTVDGDFRCISFEAWTFRPKSQLQDATPETKH</sequence>
<protein>
    <recommendedName>
        <fullName evidence="4">Oxidation resistance protein 1</fullName>
    </recommendedName>
</protein>
<comment type="subcellular location">
    <subcellularLocation>
        <location evidence="1">Mitochondrion</location>
    </subcellularLocation>
</comment>
<feature type="coiled-coil region" evidence="5">
    <location>
        <begin position="9"/>
        <end position="57"/>
    </location>
</feature>
<reference evidence="8 9" key="1">
    <citation type="journal article" date="2023" name="Nat. Commun.">
        <title>Origin of minicircular mitochondrial genomes in red algae.</title>
        <authorList>
            <person name="Lee Y."/>
            <person name="Cho C.H."/>
            <person name="Lee Y.M."/>
            <person name="Park S.I."/>
            <person name="Yang J.H."/>
            <person name="West J.A."/>
            <person name="Bhattacharya D."/>
            <person name="Yoon H.S."/>
        </authorList>
    </citation>
    <scope>NUCLEOTIDE SEQUENCE [LARGE SCALE GENOMIC DNA]</scope>
    <source>
        <strain evidence="8 9">CCMP1338</strain>
        <tissue evidence="8">Whole cell</tissue>
    </source>
</reference>
<comment type="caution">
    <text evidence="8">The sequence shown here is derived from an EMBL/GenBank/DDBJ whole genome shotgun (WGS) entry which is preliminary data.</text>
</comment>
<comment type="similarity">
    <text evidence="2">Belongs to the OXR1 family.</text>
</comment>
<evidence type="ECO:0000313" key="8">
    <source>
        <dbReference type="EMBL" id="KAJ8908686.1"/>
    </source>
</evidence>
<feature type="domain" description="TLDc" evidence="7">
    <location>
        <begin position="295"/>
        <end position="455"/>
    </location>
</feature>
<evidence type="ECO:0000259" key="7">
    <source>
        <dbReference type="PROSITE" id="PS51886"/>
    </source>
</evidence>
<evidence type="ECO:0000313" key="9">
    <source>
        <dbReference type="Proteomes" id="UP001157974"/>
    </source>
</evidence>
<dbReference type="PANTHER" id="PTHR23354">
    <property type="entry name" value="NUCLEOLAR PROTEIN 7/ESTROGEN RECEPTOR COACTIVATOR-RELATED"/>
    <property type="match status" value="1"/>
</dbReference>
<gene>
    <name evidence="8" type="ORF">NDN08_005391</name>
</gene>
<evidence type="ECO:0000256" key="6">
    <source>
        <dbReference type="SAM" id="MobiDB-lite"/>
    </source>
</evidence>
<evidence type="ECO:0000256" key="4">
    <source>
        <dbReference type="ARBA" id="ARBA00040604"/>
    </source>
</evidence>
<feature type="region of interest" description="Disordered" evidence="6">
    <location>
        <begin position="247"/>
        <end position="280"/>
    </location>
</feature>
<name>A0AAV8V3R9_9RHOD</name>
<dbReference type="InterPro" id="IPR006571">
    <property type="entry name" value="TLDc_dom"/>
</dbReference>
<dbReference type="SMART" id="SM00584">
    <property type="entry name" value="TLDc"/>
    <property type="match status" value="1"/>
</dbReference>
<dbReference type="EMBL" id="JAMWBK010000001">
    <property type="protein sequence ID" value="KAJ8908686.1"/>
    <property type="molecule type" value="Genomic_DNA"/>
</dbReference>
<proteinExistence type="inferred from homology"/>
<keyword evidence="9" id="KW-1185">Reference proteome</keyword>
<organism evidence="8 9">
    <name type="scientific">Rhodosorus marinus</name>
    <dbReference type="NCBI Taxonomy" id="101924"/>
    <lineage>
        <taxon>Eukaryota</taxon>
        <taxon>Rhodophyta</taxon>
        <taxon>Stylonematophyceae</taxon>
        <taxon>Stylonematales</taxon>
        <taxon>Stylonemataceae</taxon>
        <taxon>Rhodosorus</taxon>
    </lineage>
</organism>
<dbReference type="PROSITE" id="PS51886">
    <property type="entry name" value="TLDC"/>
    <property type="match status" value="1"/>
</dbReference>
<dbReference type="GO" id="GO:0005739">
    <property type="term" value="C:mitochondrion"/>
    <property type="evidence" value="ECO:0007669"/>
    <property type="project" value="UniProtKB-SubCell"/>
</dbReference>
<feature type="compositionally biased region" description="Basic and acidic residues" evidence="6">
    <location>
        <begin position="260"/>
        <end position="280"/>
    </location>
</feature>
<evidence type="ECO:0000256" key="3">
    <source>
        <dbReference type="ARBA" id="ARBA00023128"/>
    </source>
</evidence>
<keyword evidence="5" id="KW-0175">Coiled coil</keyword>
<dbReference type="PANTHER" id="PTHR23354:SF62">
    <property type="entry name" value="MUSTARD, ISOFORM V"/>
    <property type="match status" value="1"/>
</dbReference>
<dbReference type="AlphaFoldDB" id="A0AAV8V3R9"/>
<dbReference type="Proteomes" id="UP001157974">
    <property type="component" value="Unassembled WGS sequence"/>
</dbReference>
<evidence type="ECO:0000256" key="1">
    <source>
        <dbReference type="ARBA" id="ARBA00004173"/>
    </source>
</evidence>
<evidence type="ECO:0000256" key="2">
    <source>
        <dbReference type="ARBA" id="ARBA00009540"/>
    </source>
</evidence>